<feature type="signal peptide" evidence="5">
    <location>
        <begin position="1"/>
        <end position="19"/>
    </location>
</feature>
<keyword evidence="8" id="KW-1185">Reference proteome</keyword>
<dbReference type="InterPro" id="IPR050416">
    <property type="entry name" value="FAD-linked_Oxidoreductase"/>
</dbReference>
<dbReference type="GO" id="GO:0071949">
    <property type="term" value="F:FAD binding"/>
    <property type="evidence" value="ECO:0007669"/>
    <property type="project" value="InterPro"/>
</dbReference>
<dbReference type="InterPro" id="IPR016166">
    <property type="entry name" value="FAD-bd_PCMH"/>
</dbReference>
<dbReference type="RefSeq" id="XP_018067585.1">
    <property type="nucleotide sequence ID" value="XM_018218627.1"/>
</dbReference>
<accession>A0A194WZ47</accession>
<evidence type="ECO:0000256" key="3">
    <source>
        <dbReference type="ARBA" id="ARBA00022827"/>
    </source>
</evidence>
<dbReference type="Gene3D" id="3.30.465.10">
    <property type="match status" value="2"/>
</dbReference>
<evidence type="ECO:0000313" key="8">
    <source>
        <dbReference type="Proteomes" id="UP000070700"/>
    </source>
</evidence>
<name>A0A194WZ47_MOLSC</name>
<dbReference type="Proteomes" id="UP000070700">
    <property type="component" value="Unassembled WGS sequence"/>
</dbReference>
<reference evidence="7 8" key="1">
    <citation type="submission" date="2015-10" db="EMBL/GenBank/DDBJ databases">
        <title>Full genome of DAOMC 229536 Phialocephala scopiformis, a fungal endophyte of spruce producing the potent anti-insectan compound rugulosin.</title>
        <authorList>
            <consortium name="DOE Joint Genome Institute"/>
            <person name="Walker A.K."/>
            <person name="Frasz S.L."/>
            <person name="Seifert K.A."/>
            <person name="Miller J.D."/>
            <person name="Mondo S.J."/>
            <person name="Labutti K."/>
            <person name="Lipzen A."/>
            <person name="Dockter R."/>
            <person name="Kennedy M."/>
            <person name="Grigoriev I.V."/>
            <person name="Spatafora J.W."/>
        </authorList>
    </citation>
    <scope>NUCLEOTIDE SEQUENCE [LARGE SCALE GENOMIC DNA]</scope>
    <source>
        <strain evidence="7 8">CBS 120377</strain>
    </source>
</reference>
<evidence type="ECO:0000256" key="1">
    <source>
        <dbReference type="ARBA" id="ARBA00005466"/>
    </source>
</evidence>
<feature type="chain" id="PRO_5008267715" evidence="5">
    <location>
        <begin position="20"/>
        <end position="526"/>
    </location>
</feature>
<dbReference type="SUPFAM" id="SSF56176">
    <property type="entry name" value="FAD-binding/transporter-associated domain-like"/>
    <property type="match status" value="2"/>
</dbReference>
<dbReference type="OrthoDB" id="2151789at2759"/>
<dbReference type="KEGG" id="psco:LY89DRAFT_721288"/>
<dbReference type="Gene3D" id="3.40.462.20">
    <property type="match status" value="1"/>
</dbReference>
<dbReference type="InParanoid" id="A0A194WZ47"/>
<keyword evidence="5" id="KW-0732">Signal</keyword>
<keyword evidence="3" id="KW-0274">FAD</keyword>
<dbReference type="PANTHER" id="PTHR42973:SF13">
    <property type="entry name" value="FAD-BINDING PCMH-TYPE DOMAIN-CONTAINING PROTEIN"/>
    <property type="match status" value="1"/>
</dbReference>
<dbReference type="Pfam" id="PF01565">
    <property type="entry name" value="FAD_binding_4"/>
    <property type="match status" value="1"/>
</dbReference>
<evidence type="ECO:0000256" key="5">
    <source>
        <dbReference type="SAM" id="SignalP"/>
    </source>
</evidence>
<keyword evidence="4" id="KW-0560">Oxidoreductase</keyword>
<proteinExistence type="inferred from homology"/>
<dbReference type="STRING" id="149040.A0A194WZ47"/>
<evidence type="ECO:0000256" key="4">
    <source>
        <dbReference type="ARBA" id="ARBA00023002"/>
    </source>
</evidence>
<feature type="domain" description="FAD-binding PCMH-type" evidence="6">
    <location>
        <begin position="58"/>
        <end position="258"/>
    </location>
</feature>
<evidence type="ECO:0000313" key="7">
    <source>
        <dbReference type="EMBL" id="KUJ13230.1"/>
    </source>
</evidence>
<evidence type="ECO:0000256" key="2">
    <source>
        <dbReference type="ARBA" id="ARBA00022630"/>
    </source>
</evidence>
<evidence type="ECO:0000259" key="6">
    <source>
        <dbReference type="PROSITE" id="PS51387"/>
    </source>
</evidence>
<comment type="similarity">
    <text evidence="1">Belongs to the oxygen-dependent FAD-linked oxidoreductase family.</text>
</comment>
<gene>
    <name evidence="7" type="ORF">LY89DRAFT_721288</name>
</gene>
<dbReference type="InterPro" id="IPR006094">
    <property type="entry name" value="Oxid_FAD_bind_N"/>
</dbReference>
<dbReference type="GeneID" id="28828353"/>
<dbReference type="PROSITE" id="PS51387">
    <property type="entry name" value="FAD_PCMH"/>
    <property type="match status" value="1"/>
</dbReference>
<dbReference type="AlphaFoldDB" id="A0A194WZ47"/>
<dbReference type="GO" id="GO:0016491">
    <property type="term" value="F:oxidoreductase activity"/>
    <property type="evidence" value="ECO:0007669"/>
    <property type="project" value="UniProtKB-KW"/>
</dbReference>
<dbReference type="PANTHER" id="PTHR42973">
    <property type="entry name" value="BINDING OXIDOREDUCTASE, PUTATIVE (AFU_ORTHOLOGUE AFUA_1G17690)-RELATED"/>
    <property type="match status" value="1"/>
</dbReference>
<keyword evidence="2" id="KW-0285">Flavoprotein</keyword>
<protein>
    <submittedName>
        <fullName evidence="7">FAD-binding domain-containing protein</fullName>
    </submittedName>
</protein>
<organism evidence="7 8">
    <name type="scientific">Mollisia scopiformis</name>
    <name type="common">Conifer needle endophyte fungus</name>
    <name type="synonym">Phialocephala scopiformis</name>
    <dbReference type="NCBI Taxonomy" id="149040"/>
    <lineage>
        <taxon>Eukaryota</taxon>
        <taxon>Fungi</taxon>
        <taxon>Dikarya</taxon>
        <taxon>Ascomycota</taxon>
        <taxon>Pezizomycotina</taxon>
        <taxon>Leotiomycetes</taxon>
        <taxon>Helotiales</taxon>
        <taxon>Mollisiaceae</taxon>
        <taxon>Mollisia</taxon>
    </lineage>
</organism>
<sequence>MKLKILAPLSLAFIGRCSAGGSPTCCQQLSSVFPALVYFPSSTAYSASSGEYFTEQEFSITPACFFHPFTPAEIATALSILSTSNCPFAVKSGGHGIWGGLANIQGGVSIDLAEFNEVDIDVGKQGTVARVGVGMKWGDVYNFLGARGLVVVGGRWGSVGVGGLILGGGISFFSARKGFACDSVVNHQINSLLIIYPSLNIDLSDVYIPVRIQAVIVLASGEIINANATSNQELWQALKGGSNNFGIVTRVDLLAFPQGDFWGGLIINPFSEEAFEHFINALHIFSSDPTYDENASLIFTYNFDSSTRTWIIISNVQYTSIAGYPSTLEPFTSYGPQLINTMRVSNLSDFAITNSEGEEEGTTRWLYFTRTYVSSEVLIRQIFEIFNSTVYNMLSLIEEDVTWSITAEPFPPILTQYGKLNGGNILGLDPSDGPLILFLATVTWHDSVNDSPITQAIEIYFSQIDTLSKSLGLYNKYSYLNYAYKDQKVMKGYGKENLWRMKSLSKQFDPEGVFQRLVPGGFKLDD</sequence>
<dbReference type="EMBL" id="KQ947422">
    <property type="protein sequence ID" value="KUJ13230.1"/>
    <property type="molecule type" value="Genomic_DNA"/>
</dbReference>
<dbReference type="InterPro" id="IPR016169">
    <property type="entry name" value="FAD-bd_PCMH_sub2"/>
</dbReference>
<dbReference type="InterPro" id="IPR036318">
    <property type="entry name" value="FAD-bd_PCMH-like_sf"/>
</dbReference>